<dbReference type="PANTHER" id="PTHR48449">
    <property type="entry name" value="DUF1985 DOMAIN-CONTAINING PROTEIN"/>
    <property type="match status" value="1"/>
</dbReference>
<dbReference type="PANTHER" id="PTHR48449:SF1">
    <property type="entry name" value="DUF1985 DOMAIN-CONTAINING PROTEIN"/>
    <property type="match status" value="1"/>
</dbReference>
<evidence type="ECO:0008006" key="3">
    <source>
        <dbReference type="Google" id="ProtNLM"/>
    </source>
</evidence>
<organism evidence="1 2">
    <name type="scientific">Theobroma cacao</name>
    <name type="common">Cacao</name>
    <name type="synonym">Cocoa</name>
    <dbReference type="NCBI Taxonomy" id="3641"/>
    <lineage>
        <taxon>Eukaryota</taxon>
        <taxon>Viridiplantae</taxon>
        <taxon>Streptophyta</taxon>
        <taxon>Embryophyta</taxon>
        <taxon>Tracheophyta</taxon>
        <taxon>Spermatophyta</taxon>
        <taxon>Magnoliopsida</taxon>
        <taxon>eudicotyledons</taxon>
        <taxon>Gunneridae</taxon>
        <taxon>Pentapetalae</taxon>
        <taxon>rosids</taxon>
        <taxon>malvids</taxon>
        <taxon>Malvales</taxon>
        <taxon>Malvaceae</taxon>
        <taxon>Byttnerioideae</taxon>
        <taxon>Theobroma</taxon>
    </lineage>
</organism>
<evidence type="ECO:0000313" key="2">
    <source>
        <dbReference type="Proteomes" id="UP000026915"/>
    </source>
</evidence>
<protein>
    <recommendedName>
        <fullName evidence="3">Phospholipase-like protein</fullName>
    </recommendedName>
</protein>
<accession>A0A061FC93</accession>
<dbReference type="Proteomes" id="UP000026915">
    <property type="component" value="Chromosome 7"/>
</dbReference>
<dbReference type="HOGENOM" id="CLU_1605658_0_0_1"/>
<name>A0A061FC93_THECC</name>
<keyword evidence="2" id="KW-1185">Reference proteome</keyword>
<gene>
    <name evidence="1" type="ORF">TCM_033724</name>
</gene>
<dbReference type="InParanoid" id="A0A061FC93"/>
<sequence length="166" mass="19527">MLREVDEYDAVKVMCFKRLLNVCPQGFFCAGLLHDIILHKINEPNVMEHEFWFVIGKTKGDTTNMALVLLTNNILFDQDYRRWVMLWLLALVEDMEAWNAFPWGHCVWRLIADYILIGFEVPSIVEFEVEVSKKSKPFHYSVYGFAWAVQVAPPSVFHFPFHITFH</sequence>
<evidence type="ECO:0000313" key="1">
    <source>
        <dbReference type="EMBL" id="EOY14337.1"/>
    </source>
</evidence>
<reference evidence="1 2" key="1">
    <citation type="journal article" date="2013" name="Genome Biol.">
        <title>The genome sequence of the most widely cultivated cacao type and its use to identify candidate genes regulating pod color.</title>
        <authorList>
            <person name="Motamayor J.C."/>
            <person name="Mockaitis K."/>
            <person name="Schmutz J."/>
            <person name="Haiminen N."/>
            <person name="Iii D.L."/>
            <person name="Cornejo O."/>
            <person name="Findley S.D."/>
            <person name="Zheng P."/>
            <person name="Utro F."/>
            <person name="Royaert S."/>
            <person name="Saski C."/>
            <person name="Jenkins J."/>
            <person name="Podicheti R."/>
            <person name="Zhao M."/>
            <person name="Scheffler B.E."/>
            <person name="Stack J.C."/>
            <person name="Feltus F.A."/>
            <person name="Mustiga G.M."/>
            <person name="Amores F."/>
            <person name="Phillips W."/>
            <person name="Marelli J.P."/>
            <person name="May G.D."/>
            <person name="Shapiro H."/>
            <person name="Ma J."/>
            <person name="Bustamante C.D."/>
            <person name="Schnell R.J."/>
            <person name="Main D."/>
            <person name="Gilbert D."/>
            <person name="Parida L."/>
            <person name="Kuhn D.N."/>
        </authorList>
    </citation>
    <scope>NUCLEOTIDE SEQUENCE [LARGE SCALE GENOMIC DNA]</scope>
    <source>
        <strain evidence="2">cv. Matina 1-6</strain>
    </source>
</reference>
<dbReference type="EMBL" id="CM001885">
    <property type="protein sequence ID" value="EOY14337.1"/>
    <property type="molecule type" value="Genomic_DNA"/>
</dbReference>
<proteinExistence type="predicted"/>
<dbReference type="AlphaFoldDB" id="A0A061FC93"/>
<dbReference type="Gramene" id="EOY14337">
    <property type="protein sequence ID" value="EOY14337"/>
    <property type="gene ID" value="TCM_033724"/>
</dbReference>